<dbReference type="GeneID" id="54300495"/>
<gene>
    <name evidence="9" type="ORF">K452DRAFT_306619</name>
</gene>
<dbReference type="RefSeq" id="XP_033399685.1">
    <property type="nucleotide sequence ID" value="XM_033542998.1"/>
</dbReference>
<evidence type="ECO:0000256" key="2">
    <source>
        <dbReference type="ARBA" id="ARBA00022729"/>
    </source>
</evidence>
<dbReference type="PANTHER" id="PTHR43108">
    <property type="entry name" value="N-ACETYLGLUCOSAMINE-6-SULFATASE FAMILY MEMBER"/>
    <property type="match status" value="1"/>
</dbReference>
<dbReference type="GO" id="GO:0008449">
    <property type="term" value="F:N-acetylglucosamine-6-sulfatase activity"/>
    <property type="evidence" value="ECO:0007669"/>
    <property type="project" value="TreeGrafter"/>
</dbReference>
<dbReference type="FunFam" id="3.40.720.10:FF:000051">
    <property type="entry name" value="Arylsulfatase"/>
    <property type="match status" value="1"/>
</dbReference>
<keyword evidence="3 5" id="KW-0378">Hydrolase</keyword>
<evidence type="ECO:0000256" key="3">
    <source>
        <dbReference type="ARBA" id="ARBA00022801"/>
    </source>
</evidence>
<evidence type="ECO:0000256" key="6">
    <source>
        <dbReference type="PIRSR" id="PIRSR000972-50"/>
    </source>
</evidence>
<dbReference type="AlphaFoldDB" id="A0A6A6BKS0"/>
<accession>A0A6A6BKS0</accession>
<evidence type="ECO:0000313" key="10">
    <source>
        <dbReference type="Proteomes" id="UP000799438"/>
    </source>
</evidence>
<organism evidence="9 10">
    <name type="scientific">Aplosporella prunicola CBS 121167</name>
    <dbReference type="NCBI Taxonomy" id="1176127"/>
    <lineage>
        <taxon>Eukaryota</taxon>
        <taxon>Fungi</taxon>
        <taxon>Dikarya</taxon>
        <taxon>Ascomycota</taxon>
        <taxon>Pezizomycotina</taxon>
        <taxon>Dothideomycetes</taxon>
        <taxon>Dothideomycetes incertae sedis</taxon>
        <taxon>Botryosphaeriales</taxon>
        <taxon>Aplosporellaceae</taxon>
        <taxon>Aplosporella</taxon>
    </lineage>
</organism>
<evidence type="ECO:0000256" key="4">
    <source>
        <dbReference type="ARBA" id="ARBA00023180"/>
    </source>
</evidence>
<dbReference type="GO" id="GO:0018958">
    <property type="term" value="P:phenol-containing compound metabolic process"/>
    <property type="evidence" value="ECO:0007669"/>
    <property type="project" value="InterPro"/>
</dbReference>
<dbReference type="PROSITE" id="PS00523">
    <property type="entry name" value="SULFATASE_1"/>
    <property type="match status" value="1"/>
</dbReference>
<feature type="signal peptide" evidence="7">
    <location>
        <begin position="1"/>
        <end position="19"/>
    </location>
</feature>
<dbReference type="InterPro" id="IPR012083">
    <property type="entry name" value="Arylsulfatase"/>
</dbReference>
<dbReference type="EC" id="3.1.6.1" evidence="5"/>
<reference evidence="9" key="1">
    <citation type="journal article" date="2020" name="Stud. Mycol.">
        <title>101 Dothideomycetes genomes: a test case for predicting lifestyles and emergence of pathogens.</title>
        <authorList>
            <person name="Haridas S."/>
            <person name="Albert R."/>
            <person name="Binder M."/>
            <person name="Bloem J."/>
            <person name="Labutti K."/>
            <person name="Salamov A."/>
            <person name="Andreopoulos B."/>
            <person name="Baker S."/>
            <person name="Barry K."/>
            <person name="Bills G."/>
            <person name="Bluhm B."/>
            <person name="Cannon C."/>
            <person name="Castanera R."/>
            <person name="Culley D."/>
            <person name="Daum C."/>
            <person name="Ezra D."/>
            <person name="Gonzalez J."/>
            <person name="Henrissat B."/>
            <person name="Kuo A."/>
            <person name="Liang C."/>
            <person name="Lipzen A."/>
            <person name="Lutzoni F."/>
            <person name="Magnuson J."/>
            <person name="Mondo S."/>
            <person name="Nolan M."/>
            <person name="Ohm R."/>
            <person name="Pangilinan J."/>
            <person name="Park H.-J."/>
            <person name="Ramirez L."/>
            <person name="Alfaro M."/>
            <person name="Sun H."/>
            <person name="Tritt A."/>
            <person name="Yoshinaga Y."/>
            <person name="Zwiers L.-H."/>
            <person name="Turgeon B."/>
            <person name="Goodwin S."/>
            <person name="Spatafora J."/>
            <person name="Crous P."/>
            <person name="Grigoriev I."/>
        </authorList>
    </citation>
    <scope>NUCLEOTIDE SEQUENCE</scope>
    <source>
        <strain evidence="9">CBS 121167</strain>
    </source>
</reference>
<dbReference type="PANTHER" id="PTHR43108:SF8">
    <property type="entry name" value="SD21168P"/>
    <property type="match status" value="1"/>
</dbReference>
<dbReference type="GO" id="GO:0005539">
    <property type="term" value="F:glycosaminoglycan binding"/>
    <property type="evidence" value="ECO:0007669"/>
    <property type="project" value="TreeGrafter"/>
</dbReference>
<dbReference type="SUPFAM" id="SSF53649">
    <property type="entry name" value="Alkaline phosphatase-like"/>
    <property type="match status" value="1"/>
</dbReference>
<dbReference type="EMBL" id="ML995480">
    <property type="protein sequence ID" value="KAF2143973.1"/>
    <property type="molecule type" value="Genomic_DNA"/>
</dbReference>
<dbReference type="PIRSF" id="PIRSF000972">
    <property type="entry name" value="Arylsulf_plant"/>
    <property type="match status" value="1"/>
</dbReference>
<keyword evidence="4" id="KW-0325">Glycoprotein</keyword>
<feature type="domain" description="Sulfatase N-terminal" evidence="8">
    <location>
        <begin position="46"/>
        <end position="392"/>
    </location>
</feature>
<sequence>MRTTLLTLGVSAGLSLATGTTPHAQAPLHVPRNANLTSNTTSASRPNVVFILTDDQDLHLDSLDYQPLLKKHIRDHGTFFARHFCTIAICCPSRVSLWTGKAAHNTNVTDVSPPYGGYPKFISQGLNDDYLPVWLQDAGYKTYYTGKLFNAHTVENYNKPYPRGFNGSDFLIDPFTYQYLNSSFQRNQDPPVNHPNEYATDLLAEKAYGFLDDAVQADRPFFLTIAPVAPHANVAKGSDGKNKFTEPIPAKRHEHLFKDVKVPRTPNFNPENPSGVSWIKALPRQSQENVDYNDHFYRQRLRSLQAVDEIIEGVVERLDRYGILDNTYIIFTTDNGFHVGQHRMQPGKECGYEEDINIPLIIRGPGVPKNATTDIVTSHTDLAPTFLDLIGVAPRKEFDGLAIPVTGKGIAEAKNSRHEHVNVEFWGIVIEEGDYGNNRLPNNTYKALRIVGKDYNLYYSVWCNNEHELYDLNNDPYQIHNLYDSPASSSHGTNTTFLGLSHSSNTTLLGLPVTKAIARLDSLLFVLKSCKSETCIRPWEALHPDGNVQNLHDALSPRFDKFYEVEQERVSFSRCELGYIIDAEGPQFEKDGLFFREGNRWSDWV</sequence>
<dbReference type="Proteomes" id="UP000799438">
    <property type="component" value="Unassembled WGS sequence"/>
</dbReference>
<dbReference type="OrthoDB" id="96314at2759"/>
<protein>
    <recommendedName>
        <fullName evidence="5">Arylsulfatase</fullName>
        <shortName evidence="5">AS</shortName>
        <ecNumber evidence="5">3.1.6.1</ecNumber>
    </recommendedName>
    <alternativeName>
        <fullName evidence="5">Aryl-sulfate sulphohydrolase</fullName>
    </alternativeName>
</protein>
<dbReference type="Pfam" id="PF00884">
    <property type="entry name" value="Sulfatase"/>
    <property type="match status" value="1"/>
</dbReference>
<dbReference type="Gene3D" id="3.40.720.10">
    <property type="entry name" value="Alkaline Phosphatase, subunit A"/>
    <property type="match status" value="1"/>
</dbReference>
<evidence type="ECO:0000259" key="8">
    <source>
        <dbReference type="Pfam" id="PF00884"/>
    </source>
</evidence>
<feature type="chain" id="PRO_5025512731" description="Arylsulfatase" evidence="7">
    <location>
        <begin position="20"/>
        <end position="605"/>
    </location>
</feature>
<dbReference type="InterPro" id="IPR000917">
    <property type="entry name" value="Sulfatase_N"/>
</dbReference>
<comment type="catalytic activity">
    <reaction evidence="5">
        <text>an aryl sulfate + H2O = a phenol + sulfate + H(+)</text>
        <dbReference type="Rhea" id="RHEA:17261"/>
        <dbReference type="ChEBI" id="CHEBI:15377"/>
        <dbReference type="ChEBI" id="CHEBI:15378"/>
        <dbReference type="ChEBI" id="CHEBI:16189"/>
        <dbReference type="ChEBI" id="CHEBI:33853"/>
        <dbReference type="ChEBI" id="CHEBI:140317"/>
        <dbReference type="EC" id="3.1.6.1"/>
    </reaction>
</comment>
<dbReference type="CDD" id="cd16147">
    <property type="entry name" value="G6S"/>
    <property type="match status" value="1"/>
</dbReference>
<comment type="similarity">
    <text evidence="1 5">Belongs to the sulfatase family.</text>
</comment>
<keyword evidence="2 7" id="KW-0732">Signal</keyword>
<evidence type="ECO:0000256" key="1">
    <source>
        <dbReference type="ARBA" id="ARBA00008779"/>
    </source>
</evidence>
<dbReference type="InterPro" id="IPR017850">
    <property type="entry name" value="Alkaline_phosphatase_core_sf"/>
</dbReference>
<name>A0A6A6BKS0_9PEZI</name>
<proteinExistence type="inferred from homology"/>
<keyword evidence="10" id="KW-1185">Reference proteome</keyword>
<evidence type="ECO:0000313" key="9">
    <source>
        <dbReference type="EMBL" id="KAF2143973.1"/>
    </source>
</evidence>
<dbReference type="GO" id="GO:0004065">
    <property type="term" value="F:arylsulfatase activity"/>
    <property type="evidence" value="ECO:0007669"/>
    <property type="project" value="UniProtKB-UniRule"/>
</dbReference>
<dbReference type="InterPro" id="IPR024607">
    <property type="entry name" value="Sulfatase_CS"/>
</dbReference>
<feature type="modified residue" description="3-oxoalanine (Cys)" evidence="6">
    <location>
        <position position="90"/>
    </location>
</feature>
<evidence type="ECO:0000256" key="7">
    <source>
        <dbReference type="SAM" id="SignalP"/>
    </source>
</evidence>
<comment type="PTM">
    <text evidence="6">The conversion to 3-oxoalanine (also known as C-formylglycine, FGly), of a serine or cysteine residue in prokaryotes and of a cysteine residue in eukaryotes, is critical for catalytic activity.</text>
</comment>
<evidence type="ECO:0000256" key="5">
    <source>
        <dbReference type="PIRNR" id="PIRNR000972"/>
    </source>
</evidence>